<dbReference type="EMBL" id="CP129113">
    <property type="protein sequence ID" value="WLV24559.1"/>
    <property type="molecule type" value="Genomic_DNA"/>
</dbReference>
<evidence type="ECO:0000256" key="4">
    <source>
        <dbReference type="ARBA" id="ARBA00022679"/>
    </source>
</evidence>
<dbReference type="InterPro" id="IPR050482">
    <property type="entry name" value="Sensor_HK_TwoCompSys"/>
</dbReference>
<protein>
    <recommendedName>
        <fullName evidence="2">histidine kinase</fullName>
        <ecNumber evidence="2">2.7.13.3</ecNumber>
    </recommendedName>
</protein>
<name>A0ABY9KVG3_9BACI</name>
<dbReference type="InterPro" id="IPR011712">
    <property type="entry name" value="Sig_transdc_His_kin_sub3_dim/P"/>
</dbReference>
<keyword evidence="8" id="KW-0902">Two-component regulatory system</keyword>
<keyword evidence="9" id="KW-0812">Transmembrane</keyword>
<dbReference type="GO" id="GO:0016301">
    <property type="term" value="F:kinase activity"/>
    <property type="evidence" value="ECO:0007669"/>
    <property type="project" value="UniProtKB-KW"/>
</dbReference>
<comment type="catalytic activity">
    <reaction evidence="1">
        <text>ATP + protein L-histidine = ADP + protein N-phospho-L-histidine.</text>
        <dbReference type="EC" id="2.7.13.3"/>
    </reaction>
</comment>
<keyword evidence="12" id="KW-1185">Reference proteome</keyword>
<dbReference type="SUPFAM" id="SSF55874">
    <property type="entry name" value="ATPase domain of HSP90 chaperone/DNA topoisomerase II/histidine kinase"/>
    <property type="match status" value="1"/>
</dbReference>
<feature type="transmembrane region" description="Helical" evidence="9">
    <location>
        <begin position="56"/>
        <end position="79"/>
    </location>
</feature>
<feature type="transmembrane region" description="Helical" evidence="9">
    <location>
        <begin position="32"/>
        <end position="49"/>
    </location>
</feature>
<feature type="transmembrane region" description="Helical" evidence="9">
    <location>
        <begin position="91"/>
        <end position="108"/>
    </location>
</feature>
<keyword evidence="7" id="KW-0067">ATP-binding</keyword>
<dbReference type="EC" id="2.7.13.3" evidence="2"/>
<evidence type="ECO:0000313" key="11">
    <source>
        <dbReference type="EMBL" id="WLV24559.1"/>
    </source>
</evidence>
<evidence type="ECO:0000256" key="9">
    <source>
        <dbReference type="SAM" id="Phobius"/>
    </source>
</evidence>
<evidence type="ECO:0000256" key="8">
    <source>
        <dbReference type="ARBA" id="ARBA00023012"/>
    </source>
</evidence>
<evidence type="ECO:0000256" key="7">
    <source>
        <dbReference type="ARBA" id="ARBA00022840"/>
    </source>
</evidence>
<evidence type="ECO:0000313" key="12">
    <source>
        <dbReference type="Proteomes" id="UP001180087"/>
    </source>
</evidence>
<sequence length="368" mass="41118">MPNVMLASKLILVLVLAMVIVAEPDEGSSFSILLLLLYISLNVAISLVKSAFRMRLLLFFVIMLSLTGYWEGHSLFILLLPLALSEFAKSISVPVILPLLVSVIPLFYIDSQMRLFYIPLALFSVLIHEFYFSTRGKVQKLVESADSLRLERRRLLDRLHENNEFLKQSAYASRLEERNRLSQQIHDDIGHSITGSLIQMEAARTLLVANPEKADELLGNAIGITREGIESIRMTLKGMKPPVEQVGLSRLKLCMDEFTDRHGIRTVLVHKGKIDAVRPIHWKIIMENCTEAFTNSLKYAGGAPIHVELFVLNKLIRLTVRDSGKGTEVIKKGLGLTGMEERAASIAGKLIIDAQSGFSVTTLLPLDE</sequence>
<keyword evidence="5" id="KW-0547">Nucleotide-binding</keyword>
<evidence type="ECO:0000256" key="3">
    <source>
        <dbReference type="ARBA" id="ARBA00022553"/>
    </source>
</evidence>
<evidence type="ECO:0000256" key="5">
    <source>
        <dbReference type="ARBA" id="ARBA00022741"/>
    </source>
</evidence>
<dbReference type="Pfam" id="PF07730">
    <property type="entry name" value="HisKA_3"/>
    <property type="match status" value="1"/>
</dbReference>
<feature type="transmembrane region" description="Helical" evidence="9">
    <location>
        <begin position="115"/>
        <end position="132"/>
    </location>
</feature>
<accession>A0ABY9KVG3</accession>
<dbReference type="Gene3D" id="1.20.5.1930">
    <property type="match status" value="1"/>
</dbReference>
<gene>
    <name evidence="11" type="ORF">QR721_13085</name>
</gene>
<dbReference type="RefSeq" id="WP_348027712.1">
    <property type="nucleotide sequence ID" value="NZ_CP129113.1"/>
</dbReference>
<keyword evidence="3" id="KW-0597">Phosphoprotein</keyword>
<dbReference type="Gene3D" id="3.30.565.10">
    <property type="entry name" value="Histidine kinase-like ATPase, C-terminal domain"/>
    <property type="match status" value="1"/>
</dbReference>
<dbReference type="InterPro" id="IPR036890">
    <property type="entry name" value="HATPase_C_sf"/>
</dbReference>
<organism evidence="11 12">
    <name type="scientific">Aciduricibacillus chroicocephali</name>
    <dbReference type="NCBI Taxonomy" id="3054939"/>
    <lineage>
        <taxon>Bacteria</taxon>
        <taxon>Bacillati</taxon>
        <taxon>Bacillota</taxon>
        <taxon>Bacilli</taxon>
        <taxon>Bacillales</taxon>
        <taxon>Bacillaceae</taxon>
        <taxon>Aciduricibacillus</taxon>
    </lineage>
</organism>
<evidence type="ECO:0000256" key="2">
    <source>
        <dbReference type="ARBA" id="ARBA00012438"/>
    </source>
</evidence>
<keyword evidence="9" id="KW-0472">Membrane</keyword>
<keyword evidence="4" id="KW-0808">Transferase</keyword>
<keyword evidence="6 11" id="KW-0418">Kinase</keyword>
<evidence type="ECO:0000256" key="1">
    <source>
        <dbReference type="ARBA" id="ARBA00000085"/>
    </source>
</evidence>
<feature type="domain" description="Signal transduction histidine kinase subgroup 3 dimerisation and phosphoacceptor" evidence="10">
    <location>
        <begin position="177"/>
        <end position="243"/>
    </location>
</feature>
<dbReference type="PANTHER" id="PTHR24421:SF10">
    <property type="entry name" value="NITRATE_NITRITE SENSOR PROTEIN NARQ"/>
    <property type="match status" value="1"/>
</dbReference>
<dbReference type="Proteomes" id="UP001180087">
    <property type="component" value="Chromosome"/>
</dbReference>
<evidence type="ECO:0000256" key="6">
    <source>
        <dbReference type="ARBA" id="ARBA00022777"/>
    </source>
</evidence>
<reference evidence="11" key="1">
    <citation type="submission" date="2023-06" db="EMBL/GenBank/DDBJ databases">
        <title>A Treasure from Seagulls: Isolation and Description of Aciduricobacillus qingdaonensis gen. nov., sp. nov., a Rare Obligately Uric Acid-utilizing Member in the Family Bacillaceae.</title>
        <authorList>
            <person name="Liu W."/>
            <person name="Wang B."/>
        </authorList>
    </citation>
    <scope>NUCLEOTIDE SEQUENCE</scope>
    <source>
        <strain evidence="11">44XB</strain>
    </source>
</reference>
<dbReference type="PANTHER" id="PTHR24421">
    <property type="entry name" value="NITRATE/NITRITE SENSOR PROTEIN NARX-RELATED"/>
    <property type="match status" value="1"/>
</dbReference>
<proteinExistence type="predicted"/>
<keyword evidence="9" id="KW-1133">Transmembrane helix</keyword>
<dbReference type="CDD" id="cd16917">
    <property type="entry name" value="HATPase_UhpB-NarQ-NarX-like"/>
    <property type="match status" value="1"/>
</dbReference>
<evidence type="ECO:0000259" key="10">
    <source>
        <dbReference type="Pfam" id="PF07730"/>
    </source>
</evidence>